<name>A0AB39RW59_9ACTN</name>
<dbReference type="EMBL" id="CP163443">
    <property type="protein sequence ID" value="XDQ58222.1"/>
    <property type="molecule type" value="Genomic_DNA"/>
</dbReference>
<accession>A0AB39RW59</accession>
<proteinExistence type="predicted"/>
<dbReference type="RefSeq" id="WP_369251276.1">
    <property type="nucleotide sequence ID" value="NZ_CP163443.1"/>
</dbReference>
<protein>
    <recommendedName>
        <fullName evidence="2">Transposase IS4-like domain-containing protein</fullName>
    </recommendedName>
</protein>
<sequence length="168" mass="18483">MKGNQKKLHNQLKSLPWKQIRLQGRPRDTGHGRGEIRRIKVCTVNSLLFPGARQAVQLKRRRVDRKAGKVSIKSVDAVTSLPAEQATPAELARLIRSHRKIEALHHVRDVTFAEDASQLQTGSAPRAIATCRNFAIGALRLAGKSSIAAGLRHNDRDASRPLALLGLT</sequence>
<dbReference type="AlphaFoldDB" id="A0AB39RW59"/>
<reference evidence="1" key="1">
    <citation type="submission" date="2024-07" db="EMBL/GenBank/DDBJ databases">
        <authorList>
            <person name="Yu S.T."/>
        </authorList>
    </citation>
    <scope>NUCLEOTIDE SEQUENCE</scope>
    <source>
        <strain evidence="1">R41</strain>
    </source>
</reference>
<gene>
    <name evidence="1" type="ORF">AB5J53_44600</name>
</gene>
<evidence type="ECO:0008006" key="2">
    <source>
        <dbReference type="Google" id="ProtNLM"/>
    </source>
</evidence>
<evidence type="ECO:0000313" key="1">
    <source>
        <dbReference type="EMBL" id="XDQ58222.1"/>
    </source>
</evidence>
<organism evidence="1">
    <name type="scientific">Streptomyces sp. R41</name>
    <dbReference type="NCBI Taxonomy" id="3238632"/>
    <lineage>
        <taxon>Bacteria</taxon>
        <taxon>Bacillati</taxon>
        <taxon>Actinomycetota</taxon>
        <taxon>Actinomycetes</taxon>
        <taxon>Kitasatosporales</taxon>
        <taxon>Streptomycetaceae</taxon>
        <taxon>Streptomyces</taxon>
    </lineage>
</organism>